<sequence>MISPCGFGFAEYNYEAVEEHFDISFDRNYTKIICSLGELLGLEDAGLLTELS</sequence>
<gene>
    <name evidence="1" type="ORF">L323_00040</name>
</gene>
<name>U4R6T9_9FIRM</name>
<comment type="caution">
    <text evidence="1">The sequence shown here is derived from an EMBL/GenBank/DDBJ whole genome shotgun (WGS) entry which is preliminary data.</text>
</comment>
<dbReference type="EMBL" id="ATAY01000003">
    <property type="protein sequence ID" value="EPR14581.1"/>
    <property type="molecule type" value="Genomic_DNA"/>
</dbReference>
<dbReference type="AlphaFoldDB" id="U4R6T9"/>
<evidence type="ECO:0000313" key="1">
    <source>
        <dbReference type="EMBL" id="EPR14581.1"/>
    </source>
</evidence>
<organism evidence="1 2">
    <name type="scientific">Ruminiclostridium papyrosolvens C7</name>
    <dbReference type="NCBI Taxonomy" id="1330534"/>
    <lineage>
        <taxon>Bacteria</taxon>
        <taxon>Bacillati</taxon>
        <taxon>Bacillota</taxon>
        <taxon>Clostridia</taxon>
        <taxon>Eubacteriales</taxon>
        <taxon>Oscillospiraceae</taxon>
        <taxon>Ruminiclostridium</taxon>
    </lineage>
</organism>
<accession>U4R6T9</accession>
<reference evidence="1 2" key="1">
    <citation type="journal article" date="2013" name="Genome Announc.">
        <title>Draft Genome Sequence of the Cellulolytic Bacterium Clostridium papyrosolvens C7 (ATCC 700395).</title>
        <authorList>
            <person name="Zepeda V."/>
            <person name="Dassa B."/>
            <person name="Borovok I."/>
            <person name="Lamed R."/>
            <person name="Bayer E.A."/>
            <person name="Cate J.H."/>
        </authorList>
    </citation>
    <scope>NUCLEOTIDE SEQUENCE [LARGE SCALE GENOMIC DNA]</scope>
    <source>
        <strain evidence="1 2">C7</strain>
    </source>
</reference>
<proteinExistence type="predicted"/>
<dbReference type="Proteomes" id="UP000016860">
    <property type="component" value="Unassembled WGS sequence"/>
</dbReference>
<dbReference type="RefSeq" id="WP_020813680.1">
    <property type="nucleotide sequence ID" value="NZ_ATAY01000003.1"/>
</dbReference>
<evidence type="ECO:0000313" key="2">
    <source>
        <dbReference type="Proteomes" id="UP000016860"/>
    </source>
</evidence>
<dbReference type="PATRIC" id="fig|1330534.3.peg.7"/>
<protein>
    <submittedName>
        <fullName evidence="1">Uncharacterized protein</fullName>
    </submittedName>
</protein>
<dbReference type="STRING" id="1330534.L323_00040"/>